<dbReference type="PROSITE" id="PS51257">
    <property type="entry name" value="PROKAR_LIPOPROTEIN"/>
    <property type="match status" value="1"/>
</dbReference>
<sequence length="103" mass="10633">MALARAVALGVAVVAACACLLCPAAALVEMMTAPGSGGAFTSSRAAFEANPKLYFHLLRHSGIEAAVKAFGDQSVTSSMWPCVSVMVTIARLAIPLVARVIWV</sequence>
<comment type="caution">
    <text evidence="3">The sequence shown here is derived from an EMBL/GenBank/DDBJ whole genome shotgun (WGS) entry which is preliminary data.</text>
</comment>
<reference evidence="3" key="1">
    <citation type="journal article" date="2018" name="DNA Res.">
        <title>Multiple hybrid de novo genome assembly of finger millet, an orphan allotetraploid crop.</title>
        <authorList>
            <person name="Hatakeyama M."/>
            <person name="Aluri S."/>
            <person name="Balachadran M.T."/>
            <person name="Sivarajan S.R."/>
            <person name="Patrignani A."/>
            <person name="Gruter S."/>
            <person name="Poveda L."/>
            <person name="Shimizu-Inatsugi R."/>
            <person name="Baeten J."/>
            <person name="Francoijs K.J."/>
            <person name="Nataraja K.N."/>
            <person name="Reddy Y.A.N."/>
            <person name="Phadnis S."/>
            <person name="Ravikumar R.L."/>
            <person name="Schlapbach R."/>
            <person name="Sreeman S.M."/>
            <person name="Shimizu K.K."/>
        </authorList>
    </citation>
    <scope>NUCLEOTIDE SEQUENCE</scope>
</reference>
<evidence type="ECO:0000256" key="1">
    <source>
        <dbReference type="SAM" id="Phobius"/>
    </source>
</evidence>
<proteinExistence type="predicted"/>
<organism evidence="3 4">
    <name type="scientific">Eleusine coracana subsp. coracana</name>
    <dbReference type="NCBI Taxonomy" id="191504"/>
    <lineage>
        <taxon>Eukaryota</taxon>
        <taxon>Viridiplantae</taxon>
        <taxon>Streptophyta</taxon>
        <taxon>Embryophyta</taxon>
        <taxon>Tracheophyta</taxon>
        <taxon>Spermatophyta</taxon>
        <taxon>Magnoliopsida</taxon>
        <taxon>Liliopsida</taxon>
        <taxon>Poales</taxon>
        <taxon>Poaceae</taxon>
        <taxon>PACMAD clade</taxon>
        <taxon>Chloridoideae</taxon>
        <taxon>Cynodonteae</taxon>
        <taxon>Eleusininae</taxon>
        <taxon>Eleusine</taxon>
    </lineage>
</organism>
<gene>
    <name evidence="3" type="primary">ga29249</name>
    <name evidence="3" type="ORF">PR202_ga29249</name>
</gene>
<feature type="transmembrane region" description="Helical" evidence="1">
    <location>
        <begin position="78"/>
        <end position="102"/>
    </location>
</feature>
<evidence type="ECO:0000313" key="3">
    <source>
        <dbReference type="EMBL" id="GJN11083.1"/>
    </source>
</evidence>
<keyword evidence="2" id="KW-0732">Signal</keyword>
<dbReference type="AlphaFoldDB" id="A0AAV5DJF7"/>
<keyword evidence="1" id="KW-1133">Transmembrane helix</keyword>
<dbReference type="PANTHER" id="PTHR33333:SF46">
    <property type="entry name" value="LOW QUALITY PROTEIN: GLYCINE-RICH PROTEIN DOT1"/>
    <property type="match status" value="1"/>
</dbReference>
<keyword evidence="4" id="KW-1185">Reference proteome</keyword>
<feature type="signal peptide" evidence="2">
    <location>
        <begin position="1"/>
        <end position="26"/>
    </location>
</feature>
<name>A0AAV5DJF7_ELECO</name>
<dbReference type="EMBL" id="BQKI01000018">
    <property type="protein sequence ID" value="GJN11083.1"/>
    <property type="molecule type" value="Genomic_DNA"/>
</dbReference>
<dbReference type="Proteomes" id="UP001054889">
    <property type="component" value="Unassembled WGS sequence"/>
</dbReference>
<accession>A0AAV5DJF7</accession>
<evidence type="ECO:0000313" key="4">
    <source>
        <dbReference type="Proteomes" id="UP001054889"/>
    </source>
</evidence>
<feature type="chain" id="PRO_5043327248" evidence="2">
    <location>
        <begin position="27"/>
        <end position="103"/>
    </location>
</feature>
<protein>
    <submittedName>
        <fullName evidence="3">Uncharacterized protein</fullName>
    </submittedName>
</protein>
<keyword evidence="1" id="KW-0812">Transmembrane</keyword>
<dbReference type="InterPro" id="IPR039926">
    <property type="entry name" value="Egg_app_1"/>
</dbReference>
<evidence type="ECO:0000256" key="2">
    <source>
        <dbReference type="SAM" id="SignalP"/>
    </source>
</evidence>
<keyword evidence="1" id="KW-0472">Membrane</keyword>
<dbReference type="PANTHER" id="PTHR33333">
    <property type="entry name" value="ERYTHROCYTE MEMBRANE PROTEIN 1-LIKE"/>
    <property type="match status" value="1"/>
</dbReference>
<reference evidence="3" key="2">
    <citation type="submission" date="2021-12" db="EMBL/GenBank/DDBJ databases">
        <title>Resequencing data analysis of finger millet.</title>
        <authorList>
            <person name="Hatakeyama M."/>
            <person name="Aluri S."/>
            <person name="Balachadran M.T."/>
            <person name="Sivarajan S.R."/>
            <person name="Poveda L."/>
            <person name="Shimizu-Inatsugi R."/>
            <person name="Schlapbach R."/>
            <person name="Sreeman S.M."/>
            <person name="Shimizu K.K."/>
        </authorList>
    </citation>
    <scope>NUCLEOTIDE SEQUENCE</scope>
</reference>